<name>A0A8S9LKL5_BRACR</name>
<accession>A0A8S9LKL5</accession>
<organism evidence="1 2">
    <name type="scientific">Brassica cretica</name>
    <name type="common">Mustard</name>
    <dbReference type="NCBI Taxonomy" id="69181"/>
    <lineage>
        <taxon>Eukaryota</taxon>
        <taxon>Viridiplantae</taxon>
        <taxon>Streptophyta</taxon>
        <taxon>Embryophyta</taxon>
        <taxon>Tracheophyta</taxon>
        <taxon>Spermatophyta</taxon>
        <taxon>Magnoliopsida</taxon>
        <taxon>eudicotyledons</taxon>
        <taxon>Gunneridae</taxon>
        <taxon>Pentapetalae</taxon>
        <taxon>rosids</taxon>
        <taxon>malvids</taxon>
        <taxon>Brassicales</taxon>
        <taxon>Brassicaceae</taxon>
        <taxon>Brassiceae</taxon>
        <taxon>Brassica</taxon>
    </lineage>
</organism>
<evidence type="ECO:0000313" key="2">
    <source>
        <dbReference type="Proteomes" id="UP000712281"/>
    </source>
</evidence>
<dbReference type="AlphaFoldDB" id="A0A8S9LKL5"/>
<comment type="caution">
    <text evidence="1">The sequence shown here is derived from an EMBL/GenBank/DDBJ whole genome shotgun (WGS) entry which is preliminary data.</text>
</comment>
<dbReference type="Proteomes" id="UP000712281">
    <property type="component" value="Unassembled WGS sequence"/>
</dbReference>
<dbReference type="EMBL" id="QGKW02000276">
    <property type="protein sequence ID" value="KAF2606038.1"/>
    <property type="molecule type" value="Genomic_DNA"/>
</dbReference>
<proteinExistence type="predicted"/>
<protein>
    <submittedName>
        <fullName evidence="1">Uncharacterized protein</fullName>
    </submittedName>
</protein>
<feature type="non-terminal residue" evidence="1">
    <location>
        <position position="1"/>
    </location>
</feature>
<gene>
    <name evidence="1" type="ORF">F2Q68_00046341</name>
</gene>
<reference evidence="1" key="1">
    <citation type="submission" date="2019-12" db="EMBL/GenBank/DDBJ databases">
        <title>Genome sequencing and annotation of Brassica cretica.</title>
        <authorList>
            <person name="Studholme D.J."/>
            <person name="Sarris P.F."/>
        </authorList>
    </citation>
    <scope>NUCLEOTIDE SEQUENCE</scope>
    <source>
        <strain evidence="1">PFS-001/15</strain>
        <tissue evidence="1">Leaf</tissue>
    </source>
</reference>
<evidence type="ECO:0000313" key="1">
    <source>
        <dbReference type="EMBL" id="KAF2606038.1"/>
    </source>
</evidence>
<sequence>NTPHAIFESLSLRAARVAGFLPSSLFTFFRPGHLFKRRGFLWQPSELHTHLSRPVDTQTPPKLEDVIRIATRRFLRRRCCLGLG</sequence>